<evidence type="ECO:0000313" key="3">
    <source>
        <dbReference type="EMBL" id="HAF0436392.1"/>
    </source>
</evidence>
<evidence type="ECO:0000313" key="2">
    <source>
        <dbReference type="EMBL" id="HAD1874201.1"/>
    </source>
</evidence>
<dbReference type="AlphaFoldDB" id="A0A710QZ04"/>
<evidence type="ECO:0008006" key="4">
    <source>
        <dbReference type="Google" id="ProtNLM"/>
    </source>
</evidence>
<keyword evidence="1" id="KW-0472">Membrane</keyword>
<organism evidence="2">
    <name type="scientific">Salmonella typhimurium</name>
    <dbReference type="NCBI Taxonomy" id="90371"/>
    <lineage>
        <taxon>Bacteria</taxon>
        <taxon>Pseudomonadati</taxon>
        <taxon>Pseudomonadota</taxon>
        <taxon>Gammaproteobacteria</taxon>
        <taxon>Enterobacterales</taxon>
        <taxon>Enterobacteriaceae</taxon>
        <taxon>Salmonella</taxon>
    </lineage>
</organism>
<feature type="transmembrane region" description="Helical" evidence="1">
    <location>
        <begin position="45"/>
        <end position="65"/>
    </location>
</feature>
<name>A0A710QZ04_SALTM</name>
<keyword evidence="1" id="KW-1133">Transmembrane helix</keyword>
<comment type="caution">
    <text evidence="2">The sequence shown here is derived from an EMBL/GenBank/DDBJ whole genome shotgun (WGS) entry which is preliminary data.</text>
</comment>
<proteinExistence type="predicted"/>
<dbReference type="EMBL" id="DAATWR010000073">
    <property type="protein sequence ID" value="HAF0436392.1"/>
    <property type="molecule type" value="Genomic_DNA"/>
</dbReference>
<dbReference type="EMBL" id="DAANXQ010000027">
    <property type="protein sequence ID" value="HAD1874201.1"/>
    <property type="molecule type" value="Genomic_DNA"/>
</dbReference>
<gene>
    <name evidence="2" type="ORF">G0067_24035</name>
    <name evidence="3" type="ORF">G9C46_004986</name>
</gene>
<sequence>MNDWLCSLHDLITNPVFMLSFSVFWVSTGTLLIRTVFRKINISEICILFLLLTLIILSLCIFVTLKASFN</sequence>
<reference evidence="2" key="1">
    <citation type="journal article" date="2018" name="Genome Biol.">
        <title>SKESA: strategic k-mer extension for scrupulous assemblies.</title>
        <authorList>
            <person name="Souvorov A."/>
            <person name="Agarwala R."/>
            <person name="Lipman D.J."/>
        </authorList>
    </citation>
    <scope>NUCLEOTIDE SEQUENCE</scope>
    <source>
        <strain evidence="3">2011-60-726-1</strain>
        <strain evidence="2">SSI_AA822</strain>
    </source>
</reference>
<feature type="transmembrane region" description="Helical" evidence="1">
    <location>
        <begin position="12"/>
        <end position="33"/>
    </location>
</feature>
<reference evidence="2" key="2">
    <citation type="submission" date="2019-08" db="EMBL/GenBank/DDBJ databases">
        <authorList>
            <consortium name="NCBI Pathogen Detection Project"/>
        </authorList>
    </citation>
    <scope>NUCLEOTIDE SEQUENCE</scope>
    <source>
        <strain evidence="3">2011-60-726-1</strain>
        <strain evidence="2">SSI_AA822</strain>
    </source>
</reference>
<evidence type="ECO:0000256" key="1">
    <source>
        <dbReference type="SAM" id="Phobius"/>
    </source>
</evidence>
<keyword evidence="1" id="KW-0812">Transmembrane</keyword>
<accession>A0A710QZ04</accession>
<protein>
    <recommendedName>
        <fullName evidence="4">Inner membrane protein</fullName>
    </recommendedName>
</protein>